<dbReference type="InterPro" id="IPR051532">
    <property type="entry name" value="Ester_Hydrolysis_Enzymes"/>
</dbReference>
<dbReference type="OrthoDB" id="9794725at2"/>
<reference evidence="2 3" key="1">
    <citation type="submission" date="2017-11" db="EMBL/GenBank/DDBJ databases">
        <title>Genomic Encyclopedia of Archaeal and Bacterial Type Strains, Phase II (KMG-II): From Individual Species to Whole Genera.</title>
        <authorList>
            <person name="Goeker M."/>
        </authorList>
    </citation>
    <scope>NUCLEOTIDE SEQUENCE [LARGE SCALE GENOMIC DNA]</scope>
    <source>
        <strain evidence="2 3">DSM 22413</strain>
    </source>
</reference>
<dbReference type="Pfam" id="PF13472">
    <property type="entry name" value="Lipase_GDSL_2"/>
    <property type="match status" value="1"/>
</dbReference>
<keyword evidence="3" id="KW-1185">Reference proteome</keyword>
<dbReference type="Proteomes" id="UP000231586">
    <property type="component" value="Unassembled WGS sequence"/>
</dbReference>
<dbReference type="PANTHER" id="PTHR30383">
    <property type="entry name" value="THIOESTERASE 1/PROTEASE 1/LYSOPHOSPHOLIPASE L1"/>
    <property type="match status" value="1"/>
</dbReference>
<dbReference type="GO" id="GO:0004622">
    <property type="term" value="F:phosphatidylcholine lysophospholipase activity"/>
    <property type="evidence" value="ECO:0007669"/>
    <property type="project" value="TreeGrafter"/>
</dbReference>
<sequence>MTAQPTVVLVGDSITDAGWRDDLLRLGWGYVRDLASGPLAGCDVVNAGTGGDRVRDLAERWEHDVLVPMPSLVSVYVGINDTWRRYDQGDETSLDAFVDTYATLLATLGQRRIPAVLVEPWVLPVTPDQEEWAEDLAPKQDAVRRLAAERGAAFVALAEPLRTLAASLGGNELVAPDGVHPTPTGHREIARLWWEAAGDAVASLTP</sequence>
<dbReference type="InterPro" id="IPR008265">
    <property type="entry name" value="Lipase_GDSL_AS"/>
</dbReference>
<dbReference type="CDD" id="cd01834">
    <property type="entry name" value="SGNH_hydrolase_like_2"/>
    <property type="match status" value="1"/>
</dbReference>
<proteinExistence type="predicted"/>
<dbReference type="RefSeq" id="WP_100349243.1">
    <property type="nucleotide sequence ID" value="NZ_PGTZ01000007.1"/>
</dbReference>
<evidence type="ECO:0000313" key="2">
    <source>
        <dbReference type="EMBL" id="PJI93575.1"/>
    </source>
</evidence>
<dbReference type="InterPro" id="IPR036514">
    <property type="entry name" value="SGNH_hydro_sf"/>
</dbReference>
<evidence type="ECO:0000313" key="3">
    <source>
        <dbReference type="Proteomes" id="UP000231586"/>
    </source>
</evidence>
<dbReference type="EMBL" id="PGTZ01000007">
    <property type="protein sequence ID" value="PJI93575.1"/>
    <property type="molecule type" value="Genomic_DNA"/>
</dbReference>
<dbReference type="SUPFAM" id="SSF52266">
    <property type="entry name" value="SGNH hydrolase"/>
    <property type="match status" value="1"/>
</dbReference>
<name>A0A2M8WRL1_9MICO</name>
<dbReference type="InterPro" id="IPR013830">
    <property type="entry name" value="SGNH_hydro"/>
</dbReference>
<dbReference type="AlphaFoldDB" id="A0A2M8WRL1"/>
<organism evidence="2 3">
    <name type="scientific">Luteimicrobium subarcticum</name>
    <dbReference type="NCBI Taxonomy" id="620910"/>
    <lineage>
        <taxon>Bacteria</taxon>
        <taxon>Bacillati</taxon>
        <taxon>Actinomycetota</taxon>
        <taxon>Actinomycetes</taxon>
        <taxon>Micrococcales</taxon>
        <taxon>Luteimicrobium</taxon>
    </lineage>
</organism>
<protein>
    <submittedName>
        <fullName evidence="2">Lysophospholipase L1-like esterase</fullName>
    </submittedName>
</protein>
<dbReference type="PROSITE" id="PS01098">
    <property type="entry name" value="LIPASE_GDSL_SER"/>
    <property type="match status" value="1"/>
</dbReference>
<feature type="domain" description="SGNH hydrolase-type esterase" evidence="1">
    <location>
        <begin position="10"/>
        <end position="187"/>
    </location>
</feature>
<dbReference type="PANTHER" id="PTHR30383:SF5">
    <property type="entry name" value="SGNH HYDROLASE-TYPE ESTERASE DOMAIN-CONTAINING PROTEIN"/>
    <property type="match status" value="1"/>
</dbReference>
<dbReference type="GO" id="GO:0006629">
    <property type="term" value="P:lipid metabolic process"/>
    <property type="evidence" value="ECO:0007669"/>
    <property type="project" value="InterPro"/>
</dbReference>
<comment type="caution">
    <text evidence="2">The sequence shown here is derived from an EMBL/GenBank/DDBJ whole genome shotgun (WGS) entry which is preliminary data.</text>
</comment>
<accession>A0A2M8WRL1</accession>
<evidence type="ECO:0000259" key="1">
    <source>
        <dbReference type="Pfam" id="PF13472"/>
    </source>
</evidence>
<dbReference type="Gene3D" id="3.40.50.1110">
    <property type="entry name" value="SGNH hydrolase"/>
    <property type="match status" value="1"/>
</dbReference>
<gene>
    <name evidence="2" type="ORF">CLV34_1046</name>
</gene>